<dbReference type="InterPro" id="IPR001254">
    <property type="entry name" value="Trypsin_dom"/>
</dbReference>
<dbReference type="AlphaFoldDB" id="A0A7M7JT38"/>
<organism evidence="7 8">
    <name type="scientific">Varroa destructor</name>
    <name type="common">Honeybee mite</name>
    <dbReference type="NCBI Taxonomy" id="109461"/>
    <lineage>
        <taxon>Eukaryota</taxon>
        <taxon>Metazoa</taxon>
        <taxon>Ecdysozoa</taxon>
        <taxon>Arthropoda</taxon>
        <taxon>Chelicerata</taxon>
        <taxon>Arachnida</taxon>
        <taxon>Acari</taxon>
        <taxon>Parasitiformes</taxon>
        <taxon>Mesostigmata</taxon>
        <taxon>Gamasina</taxon>
        <taxon>Dermanyssoidea</taxon>
        <taxon>Varroidae</taxon>
        <taxon>Varroa</taxon>
    </lineage>
</organism>
<keyword evidence="2" id="KW-0964">Secreted</keyword>
<evidence type="ECO:0000256" key="5">
    <source>
        <dbReference type="SAM" id="SignalP"/>
    </source>
</evidence>
<keyword evidence="8" id="KW-1185">Reference proteome</keyword>
<dbReference type="FunFam" id="2.40.10.10:FF:000038">
    <property type="entry name" value="Serine protease"/>
    <property type="match status" value="1"/>
</dbReference>
<dbReference type="InterPro" id="IPR001314">
    <property type="entry name" value="Peptidase_S1A"/>
</dbReference>
<dbReference type="SUPFAM" id="SSF50494">
    <property type="entry name" value="Trypsin-like serine proteases"/>
    <property type="match status" value="1"/>
</dbReference>
<dbReference type="InterPro" id="IPR043504">
    <property type="entry name" value="Peptidase_S1_PA_chymotrypsin"/>
</dbReference>
<evidence type="ECO:0000256" key="1">
    <source>
        <dbReference type="ARBA" id="ARBA00004613"/>
    </source>
</evidence>
<accession>A0A7M7JT38</accession>
<dbReference type="GO" id="GO:0006508">
    <property type="term" value="P:proteolysis"/>
    <property type="evidence" value="ECO:0007669"/>
    <property type="project" value="InterPro"/>
</dbReference>
<dbReference type="GO" id="GO:0005576">
    <property type="term" value="C:extracellular region"/>
    <property type="evidence" value="ECO:0007669"/>
    <property type="project" value="UniProtKB-SubCell"/>
</dbReference>
<dbReference type="KEGG" id="vde:111245958"/>
<dbReference type="RefSeq" id="XP_022650744.1">
    <property type="nucleotide sequence ID" value="XM_022795009.1"/>
</dbReference>
<dbReference type="InParanoid" id="A0A7M7JT38"/>
<dbReference type="CDD" id="cd00190">
    <property type="entry name" value="Tryp_SPc"/>
    <property type="match status" value="1"/>
</dbReference>
<dbReference type="EnsemblMetazoa" id="XM_022795009">
    <property type="protein sequence ID" value="XP_022650744"/>
    <property type="gene ID" value="LOC111245958"/>
</dbReference>
<dbReference type="Proteomes" id="UP000594260">
    <property type="component" value="Unplaced"/>
</dbReference>
<keyword evidence="3" id="KW-1015">Disulfide bond</keyword>
<evidence type="ECO:0000256" key="2">
    <source>
        <dbReference type="ARBA" id="ARBA00022525"/>
    </source>
</evidence>
<dbReference type="InterPro" id="IPR009003">
    <property type="entry name" value="Peptidase_S1_PA"/>
</dbReference>
<evidence type="ECO:0000259" key="6">
    <source>
        <dbReference type="PROSITE" id="PS50240"/>
    </source>
</evidence>
<dbReference type="Pfam" id="PF00089">
    <property type="entry name" value="Trypsin"/>
    <property type="match status" value="1"/>
</dbReference>
<dbReference type="PANTHER" id="PTHR24258">
    <property type="entry name" value="SERINE PROTEASE-RELATED"/>
    <property type="match status" value="1"/>
</dbReference>
<dbReference type="PROSITE" id="PS50240">
    <property type="entry name" value="TRYPSIN_DOM"/>
    <property type="match status" value="1"/>
</dbReference>
<dbReference type="OrthoDB" id="5949700at2759"/>
<feature type="domain" description="Peptidase S1" evidence="6">
    <location>
        <begin position="475"/>
        <end position="731"/>
    </location>
</feature>
<feature type="compositionally biased region" description="Basic and acidic residues" evidence="4">
    <location>
        <begin position="308"/>
        <end position="337"/>
    </location>
</feature>
<evidence type="ECO:0000256" key="4">
    <source>
        <dbReference type="SAM" id="MobiDB-lite"/>
    </source>
</evidence>
<reference evidence="7" key="1">
    <citation type="submission" date="2021-01" db="UniProtKB">
        <authorList>
            <consortium name="EnsemblMetazoa"/>
        </authorList>
    </citation>
    <scope>IDENTIFICATION</scope>
</reference>
<evidence type="ECO:0000313" key="8">
    <source>
        <dbReference type="Proteomes" id="UP000594260"/>
    </source>
</evidence>
<dbReference type="Gene3D" id="2.40.10.10">
    <property type="entry name" value="Trypsin-like serine proteases"/>
    <property type="match status" value="1"/>
</dbReference>
<sequence length="738" mass="80626">MIMTEAMLWVTALLLAVGTEAANASRGSSSLTDVLSSQVQNGSITEVSTGSPREVRYVMAVKDANDTSVYETQSGSKIIIGRAARARADLIARHHEQRIAHNNATLPFESRQRQGRIVNNAVAVAPESRIVNDPEAYAHIPAFGGTPPTTGFQPVESIRKDDVQLSQVLTTSQHTAKKAFERINIIDKRYRPVEKPIYDKRIVNRPYVPIGGSLPSLGPIPPAAQDECVCVRHYQCDKDGFLIGSTSGFGVDSYGSNAGSYPPNLGFAEPISPPPPRRFDPVPHHDQSFLDIDERSNDDNEELSLEGRSADSKANKRAKDDEQTKQDNDMSRPKRELPTLNEKFIGEIKDDEANSTKGVESRREEAPAYATEIMQRMLGVNFGHCGVLKTCCRIPPSYDRNALPADSFPLKAAAFAPDSKRVNSFTDFDNKPGFGKQDFPQAFVPSSDSDFSGAYPPVSSIGLQQSYPTCGSRNSYGARGRVANLNYPESGTDFAEFPWHVGIMKRLGPHESLYVCGGVLIASQWIATAAHCLKNLRPHELKVRLGEWDVHREDELYAHVEKLVTDVVIHPEFFPGNLNNDLALLRMDGPVDLNAPHIAAACLPEVAVNFIGQHCWVTGWGKDAFGPQGAYQHVLRKVDVPLLDPLDCQDRLRKTRLGLLFKLHTSFVCAGGEPGKDACTGDGGSPLVCEDQGVWKVVGLVSWGIGCGTPGVPGVYVNMAKFRPWIETVLASATVASE</sequence>
<comment type="subcellular location">
    <subcellularLocation>
        <location evidence="1">Secreted</location>
    </subcellularLocation>
</comment>
<feature type="chain" id="PRO_5029833800" description="Peptidase S1 domain-containing protein" evidence="5">
    <location>
        <begin position="22"/>
        <end position="738"/>
    </location>
</feature>
<evidence type="ECO:0000313" key="7">
    <source>
        <dbReference type="EnsemblMetazoa" id="XP_022650744"/>
    </source>
</evidence>
<name>A0A7M7JT38_VARDE</name>
<dbReference type="PANTHER" id="PTHR24258:SF129">
    <property type="entry name" value="LP15124P-RELATED"/>
    <property type="match status" value="1"/>
</dbReference>
<keyword evidence="5" id="KW-0732">Signal</keyword>
<feature type="signal peptide" evidence="5">
    <location>
        <begin position="1"/>
        <end position="21"/>
    </location>
</feature>
<evidence type="ECO:0000256" key="3">
    <source>
        <dbReference type="ARBA" id="ARBA00023157"/>
    </source>
</evidence>
<dbReference type="GO" id="GO:0004252">
    <property type="term" value="F:serine-type endopeptidase activity"/>
    <property type="evidence" value="ECO:0007669"/>
    <property type="project" value="InterPro"/>
</dbReference>
<dbReference type="GeneID" id="111245958"/>
<proteinExistence type="predicted"/>
<protein>
    <recommendedName>
        <fullName evidence="6">Peptidase S1 domain-containing protein</fullName>
    </recommendedName>
</protein>
<dbReference type="SMART" id="SM00020">
    <property type="entry name" value="Tryp_SPc"/>
    <property type="match status" value="1"/>
</dbReference>
<feature type="region of interest" description="Disordered" evidence="4">
    <location>
        <begin position="265"/>
        <end position="344"/>
    </location>
</feature>
<dbReference type="PRINTS" id="PR00722">
    <property type="entry name" value="CHYMOTRYPSIN"/>
</dbReference>
<feature type="compositionally biased region" description="Basic and acidic residues" evidence="4">
    <location>
        <begin position="277"/>
        <end position="298"/>
    </location>
</feature>